<evidence type="ECO:0000256" key="1">
    <source>
        <dbReference type="SAM" id="MobiDB-lite"/>
    </source>
</evidence>
<organism evidence="2 3">
    <name type="scientific">Fundidesulfovibrio magnetotacticus</name>
    <dbReference type="NCBI Taxonomy" id="2730080"/>
    <lineage>
        <taxon>Bacteria</taxon>
        <taxon>Pseudomonadati</taxon>
        <taxon>Thermodesulfobacteriota</taxon>
        <taxon>Desulfovibrionia</taxon>
        <taxon>Desulfovibrionales</taxon>
        <taxon>Desulfovibrionaceae</taxon>
        <taxon>Fundidesulfovibrio</taxon>
    </lineage>
</organism>
<evidence type="ECO:0000313" key="2">
    <source>
        <dbReference type="EMBL" id="GFK95784.1"/>
    </source>
</evidence>
<sequence length="101" mass="10569">MYGAEKKPDGSPRLYSLSPHEDEDVYAIARKPGRSEGTAVEPMIDPVDAVAEGMAGGGLAALRATGTPLRRAGVGIATGSADVAKNVAEQYANSTFKTWFK</sequence>
<protein>
    <submittedName>
        <fullName evidence="2">Uncharacterized protein</fullName>
    </submittedName>
</protein>
<feature type="compositionally biased region" description="Basic and acidic residues" evidence="1">
    <location>
        <begin position="1"/>
        <end position="10"/>
    </location>
</feature>
<comment type="caution">
    <text evidence="2">The sequence shown here is derived from an EMBL/GenBank/DDBJ whole genome shotgun (WGS) entry which is preliminary data.</text>
</comment>
<dbReference type="AlphaFoldDB" id="A0A6V8LVL1"/>
<gene>
    <name evidence="2" type="ORF">NNJEOMEG_03652</name>
</gene>
<reference evidence="2 3" key="1">
    <citation type="submission" date="2020-04" db="EMBL/GenBank/DDBJ databases">
        <authorList>
            <consortium name="Desulfovibrio sp. FSS-1 genome sequencing consortium"/>
            <person name="Shimoshige H."/>
            <person name="Kobayashi H."/>
            <person name="Maekawa T."/>
        </authorList>
    </citation>
    <scope>NUCLEOTIDE SEQUENCE [LARGE SCALE GENOMIC DNA]</scope>
    <source>
        <strain evidence="2 3">SIID29052-01</strain>
    </source>
</reference>
<feature type="region of interest" description="Disordered" evidence="1">
    <location>
        <begin position="1"/>
        <end position="20"/>
    </location>
</feature>
<evidence type="ECO:0000313" key="3">
    <source>
        <dbReference type="Proteomes" id="UP000494245"/>
    </source>
</evidence>
<accession>A0A6V8LVL1</accession>
<dbReference type="EMBL" id="BLTE01000022">
    <property type="protein sequence ID" value="GFK95784.1"/>
    <property type="molecule type" value="Genomic_DNA"/>
</dbReference>
<dbReference type="Proteomes" id="UP000494245">
    <property type="component" value="Unassembled WGS sequence"/>
</dbReference>
<keyword evidence="3" id="KW-1185">Reference proteome</keyword>
<reference evidence="2 3" key="2">
    <citation type="submission" date="2020-05" db="EMBL/GenBank/DDBJ databases">
        <title>Draft genome sequence of Desulfovibrio sp. strainFSS-1.</title>
        <authorList>
            <person name="Shimoshige H."/>
            <person name="Kobayashi H."/>
            <person name="Maekawa T."/>
        </authorList>
    </citation>
    <scope>NUCLEOTIDE SEQUENCE [LARGE SCALE GENOMIC DNA]</scope>
    <source>
        <strain evidence="2 3">SIID29052-01</strain>
    </source>
</reference>
<name>A0A6V8LVL1_9BACT</name>
<proteinExistence type="predicted"/>